<proteinExistence type="predicted"/>
<keyword evidence="2" id="KW-1185">Reference proteome</keyword>
<accession>A0ABD0U2W0</accession>
<dbReference type="Proteomes" id="UP001552299">
    <property type="component" value="Unassembled WGS sequence"/>
</dbReference>
<name>A0ABD0U2W0_DENTH</name>
<reference evidence="1 2" key="1">
    <citation type="journal article" date="2024" name="Plant Biotechnol. J.">
        <title>Dendrobium thyrsiflorum genome and its molecular insights into genes involved in important horticultural traits.</title>
        <authorList>
            <person name="Chen B."/>
            <person name="Wang J.Y."/>
            <person name="Zheng P.J."/>
            <person name="Li K.L."/>
            <person name="Liang Y.M."/>
            <person name="Chen X.F."/>
            <person name="Zhang C."/>
            <person name="Zhao X."/>
            <person name="He X."/>
            <person name="Zhang G.Q."/>
            <person name="Liu Z.J."/>
            <person name="Xu Q."/>
        </authorList>
    </citation>
    <scope>NUCLEOTIDE SEQUENCE [LARGE SCALE GENOMIC DNA]</scope>
    <source>
        <strain evidence="1">GZMU011</strain>
    </source>
</reference>
<gene>
    <name evidence="1" type="ORF">M5K25_024685</name>
</gene>
<sequence length="209" mass="24166">MEESQNKILQLLQETQQPALEPYKEILFPREPPLAEDVRSEHLHVEIPLPVPRILMGATSAMILHVITTTVPRQHYVSHDPACNNHVNATSGTILRPISKRDILIIESRIWTRQIQRALDHKILISLIPSECLMNAVHPNHSPFTLDLPPIYKPCHSRKSINRPLLPLGKWPLSLRKQERDRRSLLPHRPPLRVPLDHRLMPEFHRTTA</sequence>
<dbReference type="EMBL" id="JANQDX010000018">
    <property type="protein sequence ID" value="KAL0906211.1"/>
    <property type="molecule type" value="Genomic_DNA"/>
</dbReference>
<evidence type="ECO:0000313" key="2">
    <source>
        <dbReference type="Proteomes" id="UP001552299"/>
    </source>
</evidence>
<organism evidence="1 2">
    <name type="scientific">Dendrobium thyrsiflorum</name>
    <name type="common">Pinecone-like raceme dendrobium</name>
    <name type="synonym">Orchid</name>
    <dbReference type="NCBI Taxonomy" id="117978"/>
    <lineage>
        <taxon>Eukaryota</taxon>
        <taxon>Viridiplantae</taxon>
        <taxon>Streptophyta</taxon>
        <taxon>Embryophyta</taxon>
        <taxon>Tracheophyta</taxon>
        <taxon>Spermatophyta</taxon>
        <taxon>Magnoliopsida</taxon>
        <taxon>Liliopsida</taxon>
        <taxon>Asparagales</taxon>
        <taxon>Orchidaceae</taxon>
        <taxon>Epidendroideae</taxon>
        <taxon>Malaxideae</taxon>
        <taxon>Dendrobiinae</taxon>
        <taxon>Dendrobium</taxon>
    </lineage>
</organism>
<evidence type="ECO:0000313" key="1">
    <source>
        <dbReference type="EMBL" id="KAL0906211.1"/>
    </source>
</evidence>
<comment type="caution">
    <text evidence="1">The sequence shown here is derived from an EMBL/GenBank/DDBJ whole genome shotgun (WGS) entry which is preliminary data.</text>
</comment>
<dbReference type="AlphaFoldDB" id="A0ABD0U2W0"/>
<protein>
    <submittedName>
        <fullName evidence="1">Uncharacterized protein</fullName>
    </submittedName>
</protein>